<evidence type="ECO:0000256" key="4">
    <source>
        <dbReference type="PROSITE-ProRule" id="PRU00409"/>
    </source>
</evidence>
<keyword evidence="2 4" id="KW-0547">Nucleotide-binding</keyword>
<dbReference type="GO" id="GO:0046872">
    <property type="term" value="F:metal ion binding"/>
    <property type="evidence" value="ECO:0007669"/>
    <property type="project" value="InterPro"/>
</dbReference>
<dbReference type="Gene3D" id="3.30.470.20">
    <property type="entry name" value="ATP-grasp fold, B domain"/>
    <property type="match status" value="1"/>
</dbReference>
<dbReference type="GO" id="GO:0016874">
    <property type="term" value="F:ligase activity"/>
    <property type="evidence" value="ECO:0007669"/>
    <property type="project" value="UniProtKB-KW"/>
</dbReference>
<evidence type="ECO:0000256" key="1">
    <source>
        <dbReference type="ARBA" id="ARBA00022598"/>
    </source>
</evidence>
<evidence type="ECO:0000259" key="5">
    <source>
        <dbReference type="PROSITE" id="PS50975"/>
    </source>
</evidence>
<dbReference type="RefSeq" id="WP_007203448.1">
    <property type="nucleotide sequence ID" value="NZ_AKKV01000039.1"/>
</dbReference>
<reference evidence="6 7" key="1">
    <citation type="journal article" date="2012" name="J. Bacteriol.">
        <title>Genome of Bacillus macauensis ZFHKF-1, a Long-Chain-Forming Bacterium.</title>
        <authorList>
            <person name="Cai L."/>
            <person name="Zhang T."/>
        </authorList>
    </citation>
    <scope>NUCLEOTIDE SEQUENCE [LARGE SCALE GENOMIC DNA]</scope>
    <source>
        <strain evidence="6 7">ZFHKF-1</strain>
    </source>
</reference>
<keyword evidence="1" id="KW-0436">Ligase</keyword>
<feature type="domain" description="ATP-grasp" evidence="5">
    <location>
        <begin position="124"/>
        <end position="318"/>
    </location>
</feature>
<name>I8UB29_9BACL</name>
<dbReference type="AlphaFoldDB" id="I8UB29"/>
<dbReference type="PANTHER" id="PTHR43585">
    <property type="entry name" value="FUMIPYRROLE BIOSYNTHESIS PROTEIN C"/>
    <property type="match status" value="1"/>
</dbReference>
<sequence>MKKHALIIGDVDSVNDFLDFNDFKYSVITSEYEYNFMPSAITFAASHIYKVKTPSHFDAMCFERSISEILRYVKEIINKSGKIDCVISTHEHTILPAATIRTEFDIDGLKFDQAINLRDKNEMKSKIKMYGLPTPNFKLLEKSSLKHTIKDFIDQYHKVVIKPTNQAGSYNLLVSSDVEEATLHAEKLIKDSNKTAIEQYVDLPIMHFDGVFVNGEVEFLSVSKKIGNCYDYVYNRENLSTIIVTDRRIYALAKDYVTECLKALKVETMIFHLEVFNKDNEEFLFLEIAARYPGAGITKLIHKVFDFDMVKASFYLDSLKISEKSLHSKNLKDAKPTGMVLIPSPQKKTLKVKGISGLENLPNNIIKSDFCGPGNTITFSTIDAFKSIASFWVSDEKVRNVENSIKEIESHLKIYCEEVE</sequence>
<dbReference type="SUPFAM" id="SSF56059">
    <property type="entry name" value="Glutathione synthetase ATP-binding domain-like"/>
    <property type="match status" value="1"/>
</dbReference>
<evidence type="ECO:0000313" key="7">
    <source>
        <dbReference type="Proteomes" id="UP000004080"/>
    </source>
</evidence>
<dbReference type="Proteomes" id="UP000004080">
    <property type="component" value="Unassembled WGS sequence"/>
</dbReference>
<protein>
    <recommendedName>
        <fullName evidence="5">ATP-grasp domain-containing protein</fullName>
    </recommendedName>
</protein>
<dbReference type="STRING" id="1196324.A374_16884"/>
<evidence type="ECO:0000256" key="3">
    <source>
        <dbReference type="ARBA" id="ARBA00022840"/>
    </source>
</evidence>
<organism evidence="6 7">
    <name type="scientific">Fictibacillus macauensis ZFHKF-1</name>
    <dbReference type="NCBI Taxonomy" id="1196324"/>
    <lineage>
        <taxon>Bacteria</taxon>
        <taxon>Bacillati</taxon>
        <taxon>Bacillota</taxon>
        <taxon>Bacilli</taxon>
        <taxon>Bacillales</taxon>
        <taxon>Fictibacillaceae</taxon>
        <taxon>Fictibacillus</taxon>
    </lineage>
</organism>
<evidence type="ECO:0000256" key="2">
    <source>
        <dbReference type="ARBA" id="ARBA00022741"/>
    </source>
</evidence>
<dbReference type="eggNOG" id="COG0151">
    <property type="taxonomic scope" value="Bacteria"/>
</dbReference>
<keyword evidence="3 4" id="KW-0067">ATP-binding</keyword>
<gene>
    <name evidence="6" type="ORF">A374_16884</name>
</gene>
<dbReference type="OrthoDB" id="24041at2"/>
<comment type="caution">
    <text evidence="6">The sequence shown here is derived from an EMBL/GenBank/DDBJ whole genome shotgun (WGS) entry which is preliminary data.</text>
</comment>
<keyword evidence="7" id="KW-1185">Reference proteome</keyword>
<dbReference type="Gene3D" id="3.40.50.20">
    <property type="match status" value="1"/>
</dbReference>
<dbReference type="GO" id="GO:0005524">
    <property type="term" value="F:ATP binding"/>
    <property type="evidence" value="ECO:0007669"/>
    <property type="project" value="UniProtKB-UniRule"/>
</dbReference>
<dbReference type="InterPro" id="IPR011761">
    <property type="entry name" value="ATP-grasp"/>
</dbReference>
<dbReference type="PATRIC" id="fig|1196324.3.peg.3451"/>
<dbReference type="EMBL" id="AKKV01000039">
    <property type="protein sequence ID" value="EIT84140.1"/>
    <property type="molecule type" value="Genomic_DNA"/>
</dbReference>
<dbReference type="InterPro" id="IPR052032">
    <property type="entry name" value="ATP-dep_AA_Ligase"/>
</dbReference>
<accession>I8UB29</accession>
<evidence type="ECO:0000313" key="6">
    <source>
        <dbReference type="EMBL" id="EIT84140.1"/>
    </source>
</evidence>
<dbReference type="PANTHER" id="PTHR43585:SF2">
    <property type="entry name" value="ATP-GRASP ENZYME FSQD"/>
    <property type="match status" value="1"/>
</dbReference>
<proteinExistence type="predicted"/>
<dbReference type="PROSITE" id="PS50975">
    <property type="entry name" value="ATP_GRASP"/>
    <property type="match status" value="1"/>
</dbReference>